<dbReference type="InterPro" id="IPR053137">
    <property type="entry name" value="NLR-like"/>
</dbReference>
<accession>A0A1E3B2F8</accession>
<dbReference type="GO" id="GO:0003824">
    <property type="term" value="F:catalytic activity"/>
    <property type="evidence" value="ECO:0007669"/>
    <property type="project" value="InterPro"/>
</dbReference>
<keyword evidence="3" id="KW-1185">Reference proteome</keyword>
<sequence length="303" mass="32995">MMDEEHGEPQTPPAAADNNSYILGSMGKFKVVVACLPMHQLGAFSAAAVAKEMFFSFPRIRVGMLVGIGAGIPNDDNDPDIRLGDVVISSSPESGGVVVYDFGKKLADGSFQSLSVLSRPPRSLGSALGKLKAEHEMHENKVVHYIEEMLEKYPIMRKKKYSHPGLSADRLFQANYLHVSGKTCAKCDTSTQVEREERLDENPVIHYGTIASGSAVIKDALTRDEIRDKHGAICLEMEAAGLMNNFPCIVIRGISDYADSHKNDHWQPFAAATAAACAKEFLEHVQPKAVDGEPVVKDILNQG</sequence>
<proteinExistence type="predicted"/>
<dbReference type="PANTHER" id="PTHR46082">
    <property type="entry name" value="ATP/GTP-BINDING PROTEIN-RELATED"/>
    <property type="match status" value="1"/>
</dbReference>
<dbReference type="InterPro" id="IPR035994">
    <property type="entry name" value="Nucleoside_phosphorylase_sf"/>
</dbReference>
<reference evidence="2 3" key="1">
    <citation type="journal article" date="2016" name="BMC Genomics">
        <title>Comparative genomic and transcriptomic analyses of the Fuzhuan brick tea-fermentation fungus Aspergillus cristatus.</title>
        <authorList>
            <person name="Ge Y."/>
            <person name="Wang Y."/>
            <person name="Liu Y."/>
            <person name="Tan Y."/>
            <person name="Ren X."/>
            <person name="Zhang X."/>
            <person name="Hyde K.D."/>
            <person name="Liu Y."/>
            <person name="Liu Z."/>
        </authorList>
    </citation>
    <scope>NUCLEOTIDE SEQUENCE [LARGE SCALE GENOMIC DNA]</scope>
    <source>
        <strain evidence="2 3">GZAAS20.1005</strain>
    </source>
</reference>
<name>A0A1E3B2F8_ASPCR</name>
<dbReference type="Pfam" id="PF01048">
    <property type="entry name" value="PNP_UDP_1"/>
    <property type="match status" value="1"/>
</dbReference>
<dbReference type="EMBL" id="JXNT01000019">
    <property type="protein sequence ID" value="ODM15088.1"/>
    <property type="molecule type" value="Genomic_DNA"/>
</dbReference>
<gene>
    <name evidence="2" type="ORF">SI65_09584</name>
</gene>
<dbReference type="Proteomes" id="UP000094569">
    <property type="component" value="Unassembled WGS sequence"/>
</dbReference>
<dbReference type="AlphaFoldDB" id="A0A1E3B2F8"/>
<dbReference type="SUPFAM" id="SSF53167">
    <property type="entry name" value="Purine and uridine phosphorylases"/>
    <property type="match status" value="1"/>
</dbReference>
<organism evidence="2 3">
    <name type="scientific">Aspergillus cristatus</name>
    <name type="common">Chinese Fuzhuan brick tea-fermentation fungus</name>
    <name type="synonym">Eurotium cristatum</name>
    <dbReference type="NCBI Taxonomy" id="573508"/>
    <lineage>
        <taxon>Eukaryota</taxon>
        <taxon>Fungi</taxon>
        <taxon>Dikarya</taxon>
        <taxon>Ascomycota</taxon>
        <taxon>Pezizomycotina</taxon>
        <taxon>Eurotiomycetes</taxon>
        <taxon>Eurotiomycetidae</taxon>
        <taxon>Eurotiales</taxon>
        <taxon>Aspergillaceae</taxon>
        <taxon>Aspergillus</taxon>
        <taxon>Aspergillus subgen. Aspergillus</taxon>
    </lineage>
</organism>
<protein>
    <recommendedName>
        <fullName evidence="1">Nucleoside phosphorylase domain-containing protein</fullName>
    </recommendedName>
</protein>
<dbReference type="OrthoDB" id="1577640at2759"/>
<feature type="domain" description="Nucleoside phosphorylase" evidence="1">
    <location>
        <begin position="26"/>
        <end position="277"/>
    </location>
</feature>
<dbReference type="InterPro" id="IPR000845">
    <property type="entry name" value="Nucleoside_phosphorylase_d"/>
</dbReference>
<dbReference type="Gene3D" id="3.40.50.1580">
    <property type="entry name" value="Nucleoside phosphorylase domain"/>
    <property type="match status" value="1"/>
</dbReference>
<evidence type="ECO:0000259" key="1">
    <source>
        <dbReference type="Pfam" id="PF01048"/>
    </source>
</evidence>
<evidence type="ECO:0000313" key="2">
    <source>
        <dbReference type="EMBL" id="ODM15088.1"/>
    </source>
</evidence>
<dbReference type="PANTHER" id="PTHR46082:SF11">
    <property type="entry name" value="AAA+ ATPASE DOMAIN-CONTAINING PROTEIN-RELATED"/>
    <property type="match status" value="1"/>
</dbReference>
<comment type="caution">
    <text evidence="2">The sequence shown here is derived from an EMBL/GenBank/DDBJ whole genome shotgun (WGS) entry which is preliminary data.</text>
</comment>
<dbReference type="GO" id="GO:0009116">
    <property type="term" value="P:nucleoside metabolic process"/>
    <property type="evidence" value="ECO:0007669"/>
    <property type="project" value="InterPro"/>
</dbReference>
<dbReference type="VEuPathDB" id="FungiDB:SI65_09584"/>
<evidence type="ECO:0000313" key="3">
    <source>
        <dbReference type="Proteomes" id="UP000094569"/>
    </source>
</evidence>
<dbReference type="STRING" id="573508.A0A1E3B2F8"/>